<keyword evidence="3" id="KW-0804">Transcription</keyword>
<evidence type="ECO:0000256" key="2">
    <source>
        <dbReference type="ARBA" id="ARBA00023015"/>
    </source>
</evidence>
<comment type="subcellular location">
    <subcellularLocation>
        <location evidence="1">Nucleus</location>
    </subcellularLocation>
</comment>
<keyword evidence="4" id="KW-0539">Nucleus</keyword>
<feature type="compositionally biased region" description="Polar residues" evidence="6">
    <location>
        <begin position="443"/>
        <end position="455"/>
    </location>
</feature>
<keyword evidence="2" id="KW-0805">Transcription regulation</keyword>
<feature type="region of interest" description="Disordered" evidence="6">
    <location>
        <begin position="465"/>
        <end position="484"/>
    </location>
</feature>
<evidence type="ECO:0000256" key="1">
    <source>
        <dbReference type="ARBA" id="ARBA00004123"/>
    </source>
</evidence>
<dbReference type="PANTHER" id="PTHR19304">
    <property type="entry name" value="CYCLIC-AMP RESPONSE ELEMENT BINDING PROTEIN"/>
    <property type="match status" value="1"/>
</dbReference>
<reference evidence="8 9" key="1">
    <citation type="submission" date="2016-03" db="EMBL/GenBank/DDBJ databases">
        <authorList>
            <person name="Devillers H."/>
        </authorList>
    </citation>
    <scope>NUCLEOTIDE SEQUENCE [LARGE SCALE GENOMIC DNA]</scope>
    <source>
        <strain evidence="8">CBS 6772</strain>
    </source>
</reference>
<evidence type="ECO:0000259" key="7">
    <source>
        <dbReference type="PROSITE" id="PS50217"/>
    </source>
</evidence>
<accession>A0A1G4MJE9</accession>
<feature type="compositionally biased region" description="Polar residues" evidence="6">
    <location>
        <begin position="465"/>
        <end position="474"/>
    </location>
</feature>
<dbReference type="InterPro" id="IPR020956">
    <property type="entry name" value="TF_Aft1_OSM"/>
</dbReference>
<dbReference type="SMART" id="SM00338">
    <property type="entry name" value="BRLZ"/>
    <property type="match status" value="1"/>
</dbReference>
<proteinExistence type="predicted"/>
<gene>
    <name evidence="8" type="ORF">LAFE_0H03928G</name>
</gene>
<dbReference type="Gene3D" id="1.20.5.170">
    <property type="match status" value="1"/>
</dbReference>
<dbReference type="OrthoDB" id="295274at2759"/>
<feature type="compositionally biased region" description="Low complexity" evidence="6">
    <location>
        <begin position="276"/>
        <end position="287"/>
    </location>
</feature>
<dbReference type="PROSITE" id="PS50217">
    <property type="entry name" value="BZIP"/>
    <property type="match status" value="1"/>
</dbReference>
<feature type="domain" description="BZIP" evidence="7">
    <location>
        <begin position="328"/>
        <end position="377"/>
    </location>
</feature>
<dbReference type="STRING" id="4955.A0A1G4MJE9"/>
<dbReference type="InterPro" id="IPR046347">
    <property type="entry name" value="bZIP_sf"/>
</dbReference>
<feature type="compositionally biased region" description="Basic residues" evidence="6">
    <location>
        <begin position="305"/>
        <end position="315"/>
    </location>
</feature>
<name>A0A1G4MJE9_LACFM</name>
<keyword evidence="9" id="KW-1185">Reference proteome</keyword>
<dbReference type="SUPFAM" id="SSF57959">
    <property type="entry name" value="Leucine zipper domain"/>
    <property type="match status" value="1"/>
</dbReference>
<dbReference type="AlphaFoldDB" id="A0A1G4MJE9"/>
<feature type="compositionally biased region" description="Low complexity" evidence="6">
    <location>
        <begin position="232"/>
        <end position="255"/>
    </location>
</feature>
<evidence type="ECO:0000256" key="6">
    <source>
        <dbReference type="SAM" id="MobiDB-lite"/>
    </source>
</evidence>
<organism evidence="8 9">
    <name type="scientific">Lachancea fermentati</name>
    <name type="common">Zygosaccharomyces fermentati</name>
    <dbReference type="NCBI Taxonomy" id="4955"/>
    <lineage>
        <taxon>Eukaryota</taxon>
        <taxon>Fungi</taxon>
        <taxon>Dikarya</taxon>
        <taxon>Ascomycota</taxon>
        <taxon>Saccharomycotina</taxon>
        <taxon>Saccharomycetes</taxon>
        <taxon>Saccharomycetales</taxon>
        <taxon>Saccharomycetaceae</taxon>
        <taxon>Lachancea</taxon>
    </lineage>
</organism>
<feature type="region of interest" description="Disordered" evidence="6">
    <location>
        <begin position="1"/>
        <end position="20"/>
    </location>
</feature>
<dbReference type="OMA" id="HNAQTES"/>
<evidence type="ECO:0000256" key="3">
    <source>
        <dbReference type="ARBA" id="ARBA00023163"/>
    </source>
</evidence>
<evidence type="ECO:0000256" key="4">
    <source>
        <dbReference type="ARBA" id="ARBA00023242"/>
    </source>
</evidence>
<keyword evidence="5" id="KW-0175">Coiled coil</keyword>
<dbReference type="InterPro" id="IPR051027">
    <property type="entry name" value="bZIP_transcription_factors"/>
</dbReference>
<feature type="coiled-coil region" evidence="5">
    <location>
        <begin position="346"/>
        <end position="373"/>
    </location>
</feature>
<dbReference type="EMBL" id="LT598491">
    <property type="protein sequence ID" value="SCW04010.1"/>
    <property type="molecule type" value="Genomic_DNA"/>
</dbReference>
<feature type="compositionally biased region" description="Polar residues" evidence="6">
    <location>
        <begin position="1"/>
        <end position="19"/>
    </location>
</feature>
<evidence type="ECO:0000313" key="8">
    <source>
        <dbReference type="EMBL" id="SCW04010.1"/>
    </source>
</evidence>
<feature type="region of interest" description="Disordered" evidence="6">
    <location>
        <begin position="219"/>
        <end position="330"/>
    </location>
</feature>
<dbReference type="CDD" id="cd14687">
    <property type="entry name" value="bZIP_ATF2"/>
    <property type="match status" value="1"/>
</dbReference>
<dbReference type="Proteomes" id="UP000190831">
    <property type="component" value="Chromosome H"/>
</dbReference>
<feature type="compositionally biased region" description="Basic and acidic residues" evidence="6">
    <location>
        <begin position="316"/>
        <end position="330"/>
    </location>
</feature>
<dbReference type="Pfam" id="PF11785">
    <property type="entry name" value="Aft1_OSA"/>
    <property type="match status" value="1"/>
</dbReference>
<dbReference type="InterPro" id="IPR004827">
    <property type="entry name" value="bZIP"/>
</dbReference>
<protein>
    <submittedName>
        <fullName evidence="8">LAFE_0H03928g1_1</fullName>
    </submittedName>
</protein>
<evidence type="ECO:0000256" key="5">
    <source>
        <dbReference type="SAM" id="Coils"/>
    </source>
</evidence>
<dbReference type="GO" id="GO:0005634">
    <property type="term" value="C:nucleus"/>
    <property type="evidence" value="ECO:0007669"/>
    <property type="project" value="UniProtKB-SubCell"/>
</dbReference>
<feature type="region of interest" description="Disordered" evidence="6">
    <location>
        <begin position="423"/>
        <end position="460"/>
    </location>
</feature>
<evidence type="ECO:0000313" key="9">
    <source>
        <dbReference type="Proteomes" id="UP000190831"/>
    </source>
</evidence>
<sequence length="551" mass="58122">MSTTAISQQARQMSTNGNRDTLVVSSFDLEPNPFEQSFASSKKGGPKEVGDGAITVGLAAGGATVDGASEVPGSVVKASPVPLLSVKPPTMQSPPVLTPGGSRRLPPLLLSPNVLQNGAAAHQTSAGAPTLPHSGVTPLLSVPGNGTSTPGFFLNLSKTGLTPNESNIRTGLTPGILTNGATGVGTADSAPPPIPLPTGHFTPGLSTLLGLPLPDKHSSPAAVLEPTAPPIGNSVSGSVTASASSTTVNSGTSNTPLEMQAPPRKMVHSGSGSGGTTAASSNGSDSTPSGARLNEDNSNLEPAQKRRKPAPKKSKKNEPAQEIKDEQERKRKEFLERNRVAASKFRKRKKEYIKKIESDVQFYEAEYDDLSQCMDKLCGISKQTINSSLVGMLKQALLRHDVNSALTLCNHVEQVLLQTKYVQRSGRNPRREDEEKRRRDSLNENNSDSHVMQQQLHHHSETANYSGGAQQMKNNGHAEGDDATGTINNLPLVINGNTLLSLDDIHHGSARKNGASNLIADNTPVSRHSSLTNLEQQGQPSAVLHDYPNSN</sequence>
<dbReference type="Pfam" id="PF00170">
    <property type="entry name" value="bZIP_1"/>
    <property type="match status" value="1"/>
</dbReference>
<dbReference type="GO" id="GO:0003700">
    <property type="term" value="F:DNA-binding transcription factor activity"/>
    <property type="evidence" value="ECO:0007669"/>
    <property type="project" value="InterPro"/>
</dbReference>
<feature type="compositionally biased region" description="Basic and acidic residues" evidence="6">
    <location>
        <begin position="429"/>
        <end position="442"/>
    </location>
</feature>